<dbReference type="Proteomes" id="UP000828390">
    <property type="component" value="Unassembled WGS sequence"/>
</dbReference>
<proteinExistence type="predicted"/>
<comment type="caution">
    <text evidence="2">The sequence shown here is derived from an EMBL/GenBank/DDBJ whole genome shotgun (WGS) entry which is preliminary data.</text>
</comment>
<evidence type="ECO:0000256" key="1">
    <source>
        <dbReference type="SAM" id="MobiDB-lite"/>
    </source>
</evidence>
<reference evidence="2" key="2">
    <citation type="submission" date="2020-11" db="EMBL/GenBank/DDBJ databases">
        <authorList>
            <person name="McCartney M.A."/>
            <person name="Auch B."/>
            <person name="Kono T."/>
            <person name="Mallez S."/>
            <person name="Becker A."/>
            <person name="Gohl D.M."/>
            <person name="Silverstein K.A.T."/>
            <person name="Koren S."/>
            <person name="Bechman K.B."/>
            <person name="Herman A."/>
            <person name="Abrahante J.E."/>
            <person name="Garbe J."/>
        </authorList>
    </citation>
    <scope>NUCLEOTIDE SEQUENCE</scope>
    <source>
        <strain evidence="2">Duluth1</strain>
        <tissue evidence="2">Whole animal</tissue>
    </source>
</reference>
<evidence type="ECO:0000313" key="2">
    <source>
        <dbReference type="EMBL" id="KAH3831116.1"/>
    </source>
</evidence>
<reference evidence="2" key="1">
    <citation type="journal article" date="2019" name="bioRxiv">
        <title>The Genome of the Zebra Mussel, Dreissena polymorpha: A Resource for Invasive Species Research.</title>
        <authorList>
            <person name="McCartney M.A."/>
            <person name="Auch B."/>
            <person name="Kono T."/>
            <person name="Mallez S."/>
            <person name="Zhang Y."/>
            <person name="Obille A."/>
            <person name="Becker A."/>
            <person name="Abrahante J.E."/>
            <person name="Garbe J."/>
            <person name="Badalamenti J.P."/>
            <person name="Herman A."/>
            <person name="Mangelson H."/>
            <person name="Liachko I."/>
            <person name="Sullivan S."/>
            <person name="Sone E.D."/>
            <person name="Koren S."/>
            <person name="Silverstein K.A.T."/>
            <person name="Beckman K.B."/>
            <person name="Gohl D.M."/>
        </authorList>
    </citation>
    <scope>NUCLEOTIDE SEQUENCE</scope>
    <source>
        <strain evidence="2">Duluth1</strain>
        <tissue evidence="2">Whole animal</tissue>
    </source>
</reference>
<feature type="region of interest" description="Disordered" evidence="1">
    <location>
        <begin position="142"/>
        <end position="164"/>
    </location>
</feature>
<feature type="compositionally biased region" description="Polar residues" evidence="1">
    <location>
        <begin position="15"/>
        <end position="35"/>
    </location>
</feature>
<organism evidence="2 3">
    <name type="scientific">Dreissena polymorpha</name>
    <name type="common">Zebra mussel</name>
    <name type="synonym">Mytilus polymorpha</name>
    <dbReference type="NCBI Taxonomy" id="45954"/>
    <lineage>
        <taxon>Eukaryota</taxon>
        <taxon>Metazoa</taxon>
        <taxon>Spiralia</taxon>
        <taxon>Lophotrochozoa</taxon>
        <taxon>Mollusca</taxon>
        <taxon>Bivalvia</taxon>
        <taxon>Autobranchia</taxon>
        <taxon>Heteroconchia</taxon>
        <taxon>Euheterodonta</taxon>
        <taxon>Imparidentia</taxon>
        <taxon>Neoheterodontei</taxon>
        <taxon>Myida</taxon>
        <taxon>Dreissenoidea</taxon>
        <taxon>Dreissenidae</taxon>
        <taxon>Dreissena</taxon>
    </lineage>
</organism>
<gene>
    <name evidence="2" type="ORF">DPMN_104378</name>
</gene>
<sequence length="325" mass="36159">MLSKVSTKPLPTVKPTMTFQTPYKSHVPGQSSSTKPETEATVHKKKTAAPVFLHRGTNSDTDCKVNAETVPGVNKDCSGQGHIRNKSERLAVSNDGTPLSHGENRVLKQDSCADNVFSNLCSSLLMFDEQLSVRNETALKNENITRPGKNSVSKSPNAATETGNVSKSGLAVTVAMETNSVAWGQDGHHISGTMETDAPDPDEFSQDEGDVFYCMLVEARKHQEDIIKVIFFHRKKDFIIPCHMRRDIVLALSVQHFCVRSQILEALWRISLKLGMNIIYMDKRMMRAKWHCTPSVNNGVMALCILKKCFFVSRAISWKCFGGFH</sequence>
<dbReference type="AlphaFoldDB" id="A0A9D4HCZ1"/>
<protein>
    <submittedName>
        <fullName evidence="2">Uncharacterized protein</fullName>
    </submittedName>
</protein>
<evidence type="ECO:0000313" key="3">
    <source>
        <dbReference type="Proteomes" id="UP000828390"/>
    </source>
</evidence>
<feature type="region of interest" description="Disordered" evidence="1">
    <location>
        <begin position="1"/>
        <end position="44"/>
    </location>
</feature>
<keyword evidence="3" id="KW-1185">Reference proteome</keyword>
<accession>A0A9D4HCZ1</accession>
<name>A0A9D4HCZ1_DREPO</name>
<dbReference type="EMBL" id="JAIWYP010000004">
    <property type="protein sequence ID" value="KAH3831116.1"/>
    <property type="molecule type" value="Genomic_DNA"/>
</dbReference>